<dbReference type="Pfam" id="PF21989">
    <property type="entry name" value="RA_2"/>
    <property type="match status" value="1"/>
</dbReference>
<dbReference type="Gene3D" id="3.10.20.90">
    <property type="entry name" value="Phosphatidylinositol 3-kinase Catalytic Subunit, Chain A, domain 1"/>
    <property type="match status" value="1"/>
</dbReference>
<dbReference type="SMART" id="SM00314">
    <property type="entry name" value="RA"/>
    <property type="match status" value="1"/>
</dbReference>
<proteinExistence type="predicted"/>
<dbReference type="InterPro" id="IPR039664">
    <property type="entry name" value="GRB/APBB1IP"/>
</dbReference>
<reference evidence="3" key="1">
    <citation type="submission" date="2022-06" db="EMBL/GenBank/DDBJ databases">
        <authorList>
            <person name="Berger JAMES D."/>
            <person name="Berger JAMES D."/>
        </authorList>
    </citation>
    <scope>NUCLEOTIDE SEQUENCE [LARGE SCALE GENOMIC DNA]</scope>
</reference>
<feature type="compositionally biased region" description="Basic and acidic residues" evidence="1">
    <location>
        <begin position="194"/>
        <end position="210"/>
    </location>
</feature>
<dbReference type="WBParaSite" id="SRDH1_62570.2">
    <property type="protein sequence ID" value="SRDH1_62570.2"/>
    <property type="gene ID" value="SRDH1_62570"/>
</dbReference>
<evidence type="ECO:0000256" key="1">
    <source>
        <dbReference type="SAM" id="MobiDB-lite"/>
    </source>
</evidence>
<dbReference type="GO" id="GO:0007165">
    <property type="term" value="P:signal transduction"/>
    <property type="evidence" value="ECO:0007669"/>
    <property type="project" value="InterPro"/>
</dbReference>
<evidence type="ECO:0000259" key="2">
    <source>
        <dbReference type="PROSITE" id="PS50200"/>
    </source>
</evidence>
<sequence>MANLDFTELDKWMTDLNNLQLDLHQTRASDDKTNQNAVNNNNNQLSNKSSVQYRYSAELVDATHQNTRTGYSTHRANDSIQGNCYLPRTNLPHIQQAQHDSQLKKPQKTINFLNSTETRDTNNSQTIADIRNRKYQKHEHGIQSSKDNRSSYTLSCNNGSCIGRSVLENSVTNSNDINNFNYGLKNFKNKADYQTRATSGKEQKSVHWSEDLDTSNSNRKQLTSDIATLSNNNNNKIIPTNFDSINTTIPTTTTSNIDSVTSNVNNNHVNNYGTGYPQSKRQQLSVRDVSNDNVTKAYTCSKNIEEFLRRRSLSSNPANASNQMIRSQSLYAYLSMRNESANNVAKTSANSLANATFSIKPDDSHNIVDVQTKLPLKQLAVTTSTTPNNNSNHRQSDNYSEYSITRRSVCSSGYGAESAISPNLSTELHLPSNRRSISSFQRFSNQSETDGVVDKHQSNKTNLTVQIFLPDRTSIHIPVHSTTTTLQALQTLCSTNQKLLTMKHALVERIPVLHLERCLEDDEYLFNYLSSWKIGNENLIFLEERQDLYGLFESSKSWLGEHHSTFNINSNNNIFYRNENIPIPVHTDQLYLRIGQTKWKRRYCHLNSNEFYVSKQKIMNKSQLTHLNIFQPNLYLYITISDQNQTESPTPFGMVVRPHSTQQADSRLIIEMCAINEESWRKWYSLLRITLIGKRLYTNYIVRMDTVKIHRENFSHSDYSLRNSSRFNSFNDRPISSTVSELDSDHILGDLHSITPNYKTNSAKIEFPPKSGSYSVTDLTKPIQLHNHMINGRNQQSNEASSLTSLTLYPIQTPSQKSINRQSRLDKQNIKSVKKRIFGNGPSARRCTRSISHISSPFNISLPYWIRASYEDKMNETLNETVL</sequence>
<dbReference type="AlphaFoldDB" id="A0AA85FUA8"/>
<dbReference type="Gene3D" id="2.30.29.30">
    <property type="entry name" value="Pleckstrin-homology domain (PH domain)/Phosphotyrosine-binding domain (PTB)"/>
    <property type="match status" value="1"/>
</dbReference>
<dbReference type="InterPro" id="IPR029071">
    <property type="entry name" value="Ubiquitin-like_domsf"/>
</dbReference>
<dbReference type="PROSITE" id="PS50200">
    <property type="entry name" value="RA"/>
    <property type="match status" value="1"/>
</dbReference>
<dbReference type="InterPro" id="IPR011993">
    <property type="entry name" value="PH-like_dom_sf"/>
</dbReference>
<keyword evidence="3" id="KW-1185">Reference proteome</keyword>
<accession>A0AA85FUA8</accession>
<evidence type="ECO:0000313" key="4">
    <source>
        <dbReference type="WBParaSite" id="SRDH1_62570.2"/>
    </source>
</evidence>
<organism evidence="3 4">
    <name type="scientific">Schistosoma rodhaini</name>
    <dbReference type="NCBI Taxonomy" id="6188"/>
    <lineage>
        <taxon>Eukaryota</taxon>
        <taxon>Metazoa</taxon>
        <taxon>Spiralia</taxon>
        <taxon>Lophotrochozoa</taxon>
        <taxon>Platyhelminthes</taxon>
        <taxon>Trematoda</taxon>
        <taxon>Digenea</taxon>
        <taxon>Strigeidida</taxon>
        <taxon>Schistosomatoidea</taxon>
        <taxon>Schistosomatidae</taxon>
        <taxon>Schistosoma</taxon>
    </lineage>
</organism>
<dbReference type="Proteomes" id="UP000050792">
    <property type="component" value="Unassembled WGS sequence"/>
</dbReference>
<name>A0AA85FUA8_9TREM</name>
<reference evidence="4" key="2">
    <citation type="submission" date="2023-11" db="UniProtKB">
        <authorList>
            <consortium name="WormBaseParasite"/>
        </authorList>
    </citation>
    <scope>IDENTIFICATION</scope>
</reference>
<dbReference type="InterPro" id="IPR000159">
    <property type="entry name" value="RA_dom"/>
</dbReference>
<evidence type="ECO:0000313" key="3">
    <source>
        <dbReference type="Proteomes" id="UP000050792"/>
    </source>
</evidence>
<feature type="domain" description="Ras-associating" evidence="2">
    <location>
        <begin position="461"/>
        <end position="547"/>
    </location>
</feature>
<dbReference type="PANTHER" id="PTHR11243:SF23">
    <property type="entry name" value="LD06925P"/>
    <property type="match status" value="1"/>
</dbReference>
<dbReference type="PANTHER" id="PTHR11243">
    <property type="entry name" value="GROWTH FACTOR RECEPTOR-BOUND PROTEIN"/>
    <property type="match status" value="1"/>
</dbReference>
<protein>
    <recommendedName>
        <fullName evidence="2">Ras-associating domain-containing protein</fullName>
    </recommendedName>
</protein>
<dbReference type="SUPFAM" id="SSF54236">
    <property type="entry name" value="Ubiquitin-like"/>
    <property type="match status" value="1"/>
</dbReference>
<feature type="region of interest" description="Disordered" evidence="1">
    <location>
        <begin position="194"/>
        <end position="217"/>
    </location>
</feature>